<protein>
    <submittedName>
        <fullName evidence="4">Hydrolase, TatD family</fullName>
    </submittedName>
</protein>
<dbReference type="EMBL" id="CP003096">
    <property type="protein sequence ID" value="AER66370.1"/>
    <property type="molecule type" value="Genomic_DNA"/>
</dbReference>
<dbReference type="PANTHER" id="PTHR46124:SF2">
    <property type="entry name" value="D-AMINOACYL-TRNA DEACYLASE"/>
    <property type="match status" value="1"/>
</dbReference>
<feature type="binding site" evidence="3">
    <location>
        <position position="99"/>
    </location>
    <ligand>
        <name>a divalent metal cation</name>
        <dbReference type="ChEBI" id="CHEBI:60240"/>
        <label>1</label>
    </ligand>
</feature>
<dbReference type="HOGENOM" id="CLU_031506_4_0_0"/>
<dbReference type="Proteomes" id="UP000005868">
    <property type="component" value="Chromosome"/>
</dbReference>
<dbReference type="InterPro" id="IPR018228">
    <property type="entry name" value="DNase_TatD-rel_CS"/>
</dbReference>
<evidence type="ECO:0000256" key="3">
    <source>
        <dbReference type="PIRSR" id="PIRSR005902-1"/>
    </source>
</evidence>
<feature type="binding site" evidence="3">
    <location>
        <position position="210"/>
    </location>
    <ligand>
        <name>a divalent metal cation</name>
        <dbReference type="ChEBI" id="CHEBI:60240"/>
        <label>1</label>
    </ligand>
</feature>
<dbReference type="GO" id="GO:0046872">
    <property type="term" value="F:metal ion binding"/>
    <property type="evidence" value="ECO:0007669"/>
    <property type="project" value="UniProtKB-KW"/>
</dbReference>
<dbReference type="PIRSF" id="PIRSF005902">
    <property type="entry name" value="DNase_TatD"/>
    <property type="match status" value="1"/>
</dbReference>
<gene>
    <name evidence="4" type="ordered locus">Tlie_0635</name>
</gene>
<keyword evidence="5" id="KW-1185">Reference proteome</keyword>
<evidence type="ECO:0000313" key="5">
    <source>
        <dbReference type="Proteomes" id="UP000005868"/>
    </source>
</evidence>
<dbReference type="PANTHER" id="PTHR46124">
    <property type="entry name" value="D-AMINOACYL-TRNA DEACYLASE"/>
    <property type="match status" value="1"/>
</dbReference>
<dbReference type="FunFam" id="3.20.20.140:FF:000005">
    <property type="entry name" value="TatD family hydrolase"/>
    <property type="match status" value="1"/>
</dbReference>
<dbReference type="PROSITE" id="PS01090">
    <property type="entry name" value="TATD_2"/>
    <property type="match status" value="1"/>
</dbReference>
<dbReference type="Gene3D" id="3.20.20.140">
    <property type="entry name" value="Metal-dependent hydrolases"/>
    <property type="match status" value="1"/>
</dbReference>
<evidence type="ECO:0000256" key="1">
    <source>
        <dbReference type="ARBA" id="ARBA00022723"/>
    </source>
</evidence>
<accession>G7V8S9</accession>
<feature type="binding site" evidence="3">
    <location>
        <position position="135"/>
    </location>
    <ligand>
        <name>a divalent metal cation</name>
        <dbReference type="ChEBI" id="CHEBI:60240"/>
        <label>2</label>
    </ligand>
</feature>
<dbReference type="SUPFAM" id="SSF51556">
    <property type="entry name" value="Metallo-dependent hydrolases"/>
    <property type="match status" value="1"/>
</dbReference>
<dbReference type="GO" id="GO:0016788">
    <property type="term" value="F:hydrolase activity, acting on ester bonds"/>
    <property type="evidence" value="ECO:0007669"/>
    <property type="project" value="InterPro"/>
</dbReference>
<dbReference type="eggNOG" id="COG0084">
    <property type="taxonomic scope" value="Bacteria"/>
</dbReference>
<keyword evidence="2 4" id="KW-0378">Hydrolase</keyword>
<dbReference type="AlphaFoldDB" id="G7V8S9"/>
<organism evidence="4 5">
    <name type="scientific">Thermovirga lienii (strain ATCC BAA-1197 / DSM 17291 / Cas60314)</name>
    <dbReference type="NCBI Taxonomy" id="580340"/>
    <lineage>
        <taxon>Bacteria</taxon>
        <taxon>Thermotogati</taxon>
        <taxon>Synergistota</taxon>
        <taxon>Synergistia</taxon>
        <taxon>Synergistales</taxon>
        <taxon>Thermovirgaceae</taxon>
        <taxon>Thermovirga</taxon>
    </lineage>
</organism>
<dbReference type="InterPro" id="IPR015991">
    <property type="entry name" value="TatD/YcfH-like"/>
</dbReference>
<dbReference type="CDD" id="cd01310">
    <property type="entry name" value="TatD_DNAse"/>
    <property type="match status" value="1"/>
</dbReference>
<dbReference type="STRING" id="580340.Tlie_0635"/>
<sequence length="263" mass="29018">MEGVPKFVDTHCHLAMTELSEDLCQVLERAQAQNVTGVLAVGSDEESSLISVDIANNHAGLVFGAAVGIHPHEAQQFSGKMPFGLREQAKRHPVVAVGETGLDYYYDNSPRDLQQQLFVAHIELARRVDKPLIMHVRDAFDDAFSILRAEGVPPKGGVIHCFSGTYQDARMALDMGLYISFSGILTFPKAEGLREVAKMVPLDRLLCETDAPYLAPVPKRGKVNEPSFVRYVYEVLASVRGMEVEKLSEKIYLNVKTLFGGVE</sequence>
<dbReference type="InterPro" id="IPR001130">
    <property type="entry name" value="TatD-like"/>
</dbReference>
<dbReference type="InterPro" id="IPR032466">
    <property type="entry name" value="Metal_Hydrolase"/>
</dbReference>
<feature type="binding site" evidence="3">
    <location>
        <position position="11"/>
    </location>
    <ligand>
        <name>a divalent metal cation</name>
        <dbReference type="ChEBI" id="CHEBI:60240"/>
        <label>1</label>
    </ligand>
</feature>
<name>G7V8S9_THELD</name>
<reference evidence="4 5" key="2">
    <citation type="journal article" date="2012" name="Stand. Genomic Sci.">
        <title>Genome sequence of the moderately thermophilic, amino-acid-degrading and sulfur-reducing bacterium Thermovirga lienii type strain (Cas60314(T)).</title>
        <authorList>
            <person name="Goker M."/>
            <person name="Saunders E."/>
            <person name="Lapidus A."/>
            <person name="Nolan M."/>
            <person name="Lucas S."/>
            <person name="Hammon N."/>
            <person name="Deshpande S."/>
            <person name="Cheng J.F."/>
            <person name="Han C."/>
            <person name="Tapia R."/>
            <person name="Goodwin L.A."/>
            <person name="Pitluck S."/>
            <person name="Liolios K."/>
            <person name="Mavromatis K."/>
            <person name="Pagani I."/>
            <person name="Ivanova N."/>
            <person name="Mikhailova N."/>
            <person name="Pati A."/>
            <person name="Chen A."/>
            <person name="Palaniappan K."/>
            <person name="Land M."/>
            <person name="Chang Y.J."/>
            <person name="Jeffries C.D."/>
            <person name="Brambilla E.M."/>
            <person name="Rohde M."/>
            <person name="Spring S."/>
            <person name="Detter J.C."/>
            <person name="Woyke T."/>
            <person name="Bristow J."/>
            <person name="Eisen J.A."/>
            <person name="Markowitz V."/>
            <person name="Hugenholtz P."/>
            <person name="Kyrpides N.C."/>
            <person name="Klenk H.P."/>
        </authorList>
    </citation>
    <scope>NUCLEOTIDE SEQUENCE [LARGE SCALE GENOMIC DNA]</scope>
    <source>
        <strain evidence="5">ATCC BAA-1197 / DSM 17291 / Cas60314</strain>
    </source>
</reference>
<dbReference type="GO" id="GO:0004536">
    <property type="term" value="F:DNA nuclease activity"/>
    <property type="evidence" value="ECO:0007669"/>
    <property type="project" value="InterPro"/>
</dbReference>
<dbReference type="GO" id="GO:0005829">
    <property type="term" value="C:cytosol"/>
    <property type="evidence" value="ECO:0007669"/>
    <property type="project" value="TreeGrafter"/>
</dbReference>
<feature type="binding site" evidence="3">
    <location>
        <position position="13"/>
    </location>
    <ligand>
        <name>a divalent metal cation</name>
        <dbReference type="ChEBI" id="CHEBI:60240"/>
        <label>1</label>
    </ligand>
</feature>
<evidence type="ECO:0000256" key="2">
    <source>
        <dbReference type="ARBA" id="ARBA00022801"/>
    </source>
</evidence>
<dbReference type="OrthoDB" id="9810005at2"/>
<dbReference type="KEGG" id="tli:Tlie_0635"/>
<reference evidence="5" key="1">
    <citation type="submission" date="2011-10" db="EMBL/GenBank/DDBJ databases">
        <title>The complete genome of chromosome of Thermovirga lienii DSM 17291.</title>
        <authorList>
            <consortium name="US DOE Joint Genome Institute (JGI-PGF)"/>
            <person name="Lucas S."/>
            <person name="Copeland A."/>
            <person name="Lapidus A."/>
            <person name="Glavina del Rio T."/>
            <person name="Dalin E."/>
            <person name="Tice H."/>
            <person name="Bruce D."/>
            <person name="Goodwin L."/>
            <person name="Pitluck S."/>
            <person name="Peters L."/>
            <person name="Mikhailova N."/>
            <person name="Saunders E."/>
            <person name="Kyrpides N."/>
            <person name="Mavromatis K."/>
            <person name="Ivanova N."/>
            <person name="Last F.I."/>
            <person name="Brettin T."/>
            <person name="Detter J.C."/>
            <person name="Han C."/>
            <person name="Larimer F."/>
            <person name="Land M."/>
            <person name="Hauser L."/>
            <person name="Markowitz V."/>
            <person name="Cheng J.-F."/>
            <person name="Hugenholtz P."/>
            <person name="Woyke T."/>
            <person name="Wu D."/>
            <person name="Spring S."/>
            <person name="Schroeder M."/>
            <person name="Brambilla E.-M."/>
            <person name="Klenk H.-P."/>
            <person name="Eisen J.A."/>
        </authorList>
    </citation>
    <scope>NUCLEOTIDE SEQUENCE [LARGE SCALE GENOMIC DNA]</scope>
    <source>
        <strain evidence="5">ATCC BAA-1197 / DSM 17291 / Cas60314</strain>
    </source>
</reference>
<evidence type="ECO:0000313" key="4">
    <source>
        <dbReference type="EMBL" id="AER66370.1"/>
    </source>
</evidence>
<dbReference type="NCBIfam" id="TIGR00010">
    <property type="entry name" value="YchF/TatD family DNA exonuclease"/>
    <property type="match status" value="1"/>
</dbReference>
<feature type="binding site" evidence="3">
    <location>
        <position position="160"/>
    </location>
    <ligand>
        <name>a divalent metal cation</name>
        <dbReference type="ChEBI" id="CHEBI:60240"/>
        <label>2</label>
    </ligand>
</feature>
<proteinExistence type="predicted"/>
<dbReference type="Pfam" id="PF01026">
    <property type="entry name" value="TatD_DNase"/>
    <property type="match status" value="1"/>
</dbReference>
<keyword evidence="1 3" id="KW-0479">Metal-binding</keyword>